<feature type="transmembrane region" description="Helical" evidence="2">
    <location>
        <begin position="240"/>
        <end position="259"/>
    </location>
</feature>
<feature type="transmembrane region" description="Helical" evidence="2">
    <location>
        <begin position="535"/>
        <end position="555"/>
    </location>
</feature>
<accession>A0ABD3QLA4</accession>
<dbReference type="AlphaFoldDB" id="A0ABD3QLA4"/>
<feature type="transmembrane region" description="Helical" evidence="2">
    <location>
        <begin position="605"/>
        <end position="626"/>
    </location>
</feature>
<evidence type="ECO:0000256" key="1">
    <source>
        <dbReference type="SAM" id="MobiDB-lite"/>
    </source>
</evidence>
<dbReference type="Gene3D" id="3.40.50.1820">
    <property type="entry name" value="alpha/beta hydrolase"/>
    <property type="match status" value="1"/>
</dbReference>
<feature type="compositionally biased region" description="Basic and acidic residues" evidence="1">
    <location>
        <begin position="1"/>
        <end position="16"/>
    </location>
</feature>
<gene>
    <name evidence="4" type="ORF">HJC23_012603</name>
</gene>
<feature type="domain" description="Fungal lipase-type" evidence="3">
    <location>
        <begin position="749"/>
        <end position="846"/>
    </location>
</feature>
<feature type="region of interest" description="Disordered" evidence="1">
    <location>
        <begin position="1"/>
        <end position="30"/>
    </location>
</feature>
<evidence type="ECO:0000256" key="2">
    <source>
        <dbReference type="SAM" id="Phobius"/>
    </source>
</evidence>
<comment type="caution">
    <text evidence="4">The sequence shown here is derived from an EMBL/GenBank/DDBJ whole genome shotgun (WGS) entry which is preliminary data.</text>
</comment>
<keyword evidence="2" id="KW-0472">Membrane</keyword>
<sequence length="972" mass="109843">MTSDPKSDSKHARDELEYQSPPSNMEVDPSLKNHDVEITVNFNPTTETTQTHRTPATSRPIKSVYEDFSLQSGSASEVRFRTRNVSRDFKIYNQPNAQLILEEIEDTMEVGGGDGDLGRDVAQDRKEGKGIRIRQTYDTSYGLQFLRAIYSLIAVFVGGFLFILGICILLFLFIDLATQLGITSNQSVSEAGFLAVLLSIPVLVYSLAMGMTLMTRFVVDTFYGHPFLRTFGLDLVTMDWIAFVMYLCIPLVAMIGTLFMQKTDWWEISLLTWFCSVLIFWGAFSSCVLWYEVKECLDLIVDVEDDLTEDDNWSVKIRRTIVHGMTTRLSGTKLLYRKSLNADDGNVEDTLDGKNRHPEGLWTLLTKWKYLSCLFSEVDPPKRIYSLDETRGSVSFVTRTSWSLEKLFCRRGGVLGAVPITSGHYGITKSQINSTIACRILGQFLYVMILAGVAVWFGMDGGALAILLFVLLLFFTIGSMTTYRMLDVRLDIIHQRNVFRYWTKYRVTTPSVAFTWVFICFEIVVFYFVPLLNLFLVKNISSALVFGIFGLFSALRHYLNAQTLLEEIGPNHFSHLHQHSESAEWKKKQRFYQIAEIGADNARWFWIYTFVAFVVFFVFVVLLAAYDSKTGAVTEENYGFYPDILHLMSDFEYEPQPYLPYPTCALKKGLNGVTFDTSGLSNFAFLAGIAYAYENQTQTYLNQWFGVNNVINDVDTVNEFKRVQALGRGVFSNSAVAYRLFTFADKESVLSIRGTSTVWDLMSDAQLWLSATLFQALRVVLPLGNLFTPILHHTVKYVSFLESSNIEKVAFYKETADFVRYLKARGYNVLVTGHSLGGGLALITGSQTGIPAIGMSAPNSMLSRDTFDPPLTVEQLDTLTFNVVPARDIIPMVDDKARLYQNINCTAPDNEFPDCHSITRTLCEIQYSCGSGDRPVPCECVIDYNYPEPIYTGNGTSERNFTQVCLDAMGDK</sequence>
<name>A0ABD3QLA4_9STRA</name>
<dbReference type="Pfam" id="PF01764">
    <property type="entry name" value="Lipase_3"/>
    <property type="match status" value="1"/>
</dbReference>
<keyword evidence="2" id="KW-0812">Transmembrane</keyword>
<evidence type="ECO:0000313" key="4">
    <source>
        <dbReference type="EMBL" id="KAL3801203.1"/>
    </source>
</evidence>
<feature type="transmembrane region" description="Helical" evidence="2">
    <location>
        <begin position="271"/>
        <end position="291"/>
    </location>
</feature>
<dbReference type="Proteomes" id="UP001516023">
    <property type="component" value="Unassembled WGS sequence"/>
</dbReference>
<proteinExistence type="predicted"/>
<evidence type="ECO:0000259" key="3">
    <source>
        <dbReference type="Pfam" id="PF01764"/>
    </source>
</evidence>
<keyword evidence="2" id="KW-1133">Transmembrane helix</keyword>
<reference evidence="4 5" key="1">
    <citation type="journal article" date="2020" name="G3 (Bethesda)">
        <title>Improved Reference Genome for Cyclotella cryptica CCMP332, a Model for Cell Wall Morphogenesis, Salinity Adaptation, and Lipid Production in Diatoms (Bacillariophyta).</title>
        <authorList>
            <person name="Roberts W.R."/>
            <person name="Downey K.M."/>
            <person name="Ruck E.C."/>
            <person name="Traller J.C."/>
            <person name="Alverson A.J."/>
        </authorList>
    </citation>
    <scope>NUCLEOTIDE SEQUENCE [LARGE SCALE GENOMIC DNA]</scope>
    <source>
        <strain evidence="4 5">CCMP332</strain>
    </source>
</reference>
<evidence type="ECO:0000313" key="5">
    <source>
        <dbReference type="Proteomes" id="UP001516023"/>
    </source>
</evidence>
<organism evidence="4 5">
    <name type="scientific">Cyclotella cryptica</name>
    <dbReference type="NCBI Taxonomy" id="29204"/>
    <lineage>
        <taxon>Eukaryota</taxon>
        <taxon>Sar</taxon>
        <taxon>Stramenopiles</taxon>
        <taxon>Ochrophyta</taxon>
        <taxon>Bacillariophyta</taxon>
        <taxon>Coscinodiscophyceae</taxon>
        <taxon>Thalassiosirophycidae</taxon>
        <taxon>Stephanodiscales</taxon>
        <taxon>Stephanodiscaceae</taxon>
        <taxon>Cyclotella</taxon>
    </lineage>
</organism>
<dbReference type="InterPro" id="IPR002921">
    <property type="entry name" value="Fungal_lipase-type"/>
</dbReference>
<protein>
    <recommendedName>
        <fullName evidence="3">Fungal lipase-type domain-containing protein</fullName>
    </recommendedName>
</protein>
<feature type="transmembrane region" description="Helical" evidence="2">
    <location>
        <begin position="436"/>
        <end position="457"/>
    </location>
</feature>
<keyword evidence="5" id="KW-1185">Reference proteome</keyword>
<feature type="transmembrane region" description="Helical" evidence="2">
    <location>
        <begin position="463"/>
        <end position="486"/>
    </location>
</feature>
<dbReference type="EMBL" id="JABMIG020000028">
    <property type="protein sequence ID" value="KAL3801203.1"/>
    <property type="molecule type" value="Genomic_DNA"/>
</dbReference>
<feature type="transmembrane region" description="Helical" evidence="2">
    <location>
        <begin position="194"/>
        <end position="219"/>
    </location>
</feature>
<dbReference type="SUPFAM" id="SSF53474">
    <property type="entry name" value="alpha/beta-Hydrolases"/>
    <property type="match status" value="1"/>
</dbReference>
<feature type="transmembrane region" description="Helical" evidence="2">
    <location>
        <begin position="149"/>
        <end position="174"/>
    </location>
</feature>
<feature type="transmembrane region" description="Helical" evidence="2">
    <location>
        <begin position="507"/>
        <end position="529"/>
    </location>
</feature>
<dbReference type="InterPro" id="IPR029058">
    <property type="entry name" value="AB_hydrolase_fold"/>
</dbReference>